<evidence type="ECO:0000259" key="2">
    <source>
        <dbReference type="Pfam" id="PF12802"/>
    </source>
</evidence>
<keyword evidence="4" id="KW-1185">Reference proteome</keyword>
<organism evidence="3 4">
    <name type="scientific">Streptomyces laculatispora</name>
    <dbReference type="NCBI Taxonomy" id="887464"/>
    <lineage>
        <taxon>Bacteria</taxon>
        <taxon>Bacillati</taxon>
        <taxon>Actinomycetota</taxon>
        <taxon>Actinomycetes</taxon>
        <taxon>Kitasatosporales</taxon>
        <taxon>Streptomycetaceae</taxon>
        <taxon>Streptomyces</taxon>
    </lineage>
</organism>
<dbReference type="PANTHER" id="PTHR18964:SF149">
    <property type="entry name" value="BIFUNCTIONAL UDP-N-ACETYLGLUCOSAMINE 2-EPIMERASE_N-ACETYLMANNOSAMINE KINASE"/>
    <property type="match status" value="1"/>
</dbReference>
<dbReference type="Pfam" id="PF12802">
    <property type="entry name" value="MarR_2"/>
    <property type="match status" value="1"/>
</dbReference>
<evidence type="ECO:0000313" key="4">
    <source>
        <dbReference type="Proteomes" id="UP001229952"/>
    </source>
</evidence>
<sequence>MSDAEVPPGGDQSSLRHLNTSRVLHLLYDGVPLTINALSRVTGLSRPTVRGIATALLEAGLLKPDGQDTVRTGGRPAQRYAFDRSAGRLAGLRFDVDGVWARVTDLAGESAVTAYAPLLAQDTPQRRIDAAVALVRQQLPTPETPLWAVGAGTPGIVDSAGTVRLSVAIPGWTGVELTRELGERLGCPAVTAKDTNLAALAEHRIGAAQGTPDILYVQMGSRLGVGVLVDGLPFTGRTGAAGEIGRHPELGWQDAPAKLFAASGSSRDSEEEAGALAFARAAHGDPEARAAVDAYARTLANGIGAMVLAVDPRLIVLGGGLAKSGAVVLDPIRSRLAEICYEAPPLALTALVDDVVSVGGVEAARDLVRAGMRVTVDRVLNS</sequence>
<evidence type="ECO:0000256" key="1">
    <source>
        <dbReference type="ARBA" id="ARBA00006479"/>
    </source>
</evidence>
<evidence type="ECO:0000313" key="3">
    <source>
        <dbReference type="EMBL" id="WLQ42144.1"/>
    </source>
</evidence>
<dbReference type="PANTHER" id="PTHR18964">
    <property type="entry name" value="ROK (REPRESSOR, ORF, KINASE) FAMILY"/>
    <property type="match status" value="1"/>
</dbReference>
<reference evidence="3 4" key="1">
    <citation type="submission" date="2023-03" db="EMBL/GenBank/DDBJ databases">
        <title>Isolation and description of six Streptomyces strains from soil environments, able to metabolize different microbial glucans.</title>
        <authorList>
            <person name="Widen T."/>
            <person name="Larsbrink J."/>
        </authorList>
    </citation>
    <scope>NUCLEOTIDE SEQUENCE [LARGE SCALE GENOMIC DNA]</scope>
    <source>
        <strain evidence="3 4">Mut2</strain>
    </source>
</reference>
<dbReference type="Gene3D" id="1.10.10.10">
    <property type="entry name" value="Winged helix-like DNA-binding domain superfamily/Winged helix DNA-binding domain"/>
    <property type="match status" value="1"/>
</dbReference>
<dbReference type="EMBL" id="CP120992">
    <property type="protein sequence ID" value="WLQ42144.1"/>
    <property type="molecule type" value="Genomic_DNA"/>
</dbReference>
<dbReference type="InterPro" id="IPR036390">
    <property type="entry name" value="WH_DNA-bd_sf"/>
</dbReference>
<proteinExistence type="inferred from homology"/>
<dbReference type="InterPro" id="IPR000600">
    <property type="entry name" value="ROK"/>
</dbReference>
<dbReference type="Proteomes" id="UP001229952">
    <property type="component" value="Chromosome"/>
</dbReference>
<dbReference type="InterPro" id="IPR036388">
    <property type="entry name" value="WH-like_DNA-bd_sf"/>
</dbReference>
<dbReference type="Pfam" id="PF00480">
    <property type="entry name" value="ROK"/>
    <property type="match status" value="2"/>
</dbReference>
<accession>A0ABY9I679</accession>
<dbReference type="InterPro" id="IPR043129">
    <property type="entry name" value="ATPase_NBD"/>
</dbReference>
<gene>
    <name evidence="3" type="ORF">P8A22_20575</name>
</gene>
<protein>
    <submittedName>
        <fullName evidence="3">ROK family transcriptional regulator</fullName>
    </submittedName>
</protein>
<comment type="similarity">
    <text evidence="1">Belongs to the ROK (NagC/XylR) family.</text>
</comment>
<name>A0ABY9I679_9ACTN</name>
<dbReference type="RefSeq" id="WP_306089265.1">
    <property type="nucleotide sequence ID" value="NZ_CP120992.1"/>
</dbReference>
<dbReference type="Gene3D" id="3.30.420.40">
    <property type="match status" value="3"/>
</dbReference>
<feature type="domain" description="HTH marR-type" evidence="2">
    <location>
        <begin position="20"/>
        <end position="68"/>
    </location>
</feature>
<dbReference type="SUPFAM" id="SSF46785">
    <property type="entry name" value="Winged helix' DNA-binding domain"/>
    <property type="match status" value="1"/>
</dbReference>
<dbReference type="SUPFAM" id="SSF53067">
    <property type="entry name" value="Actin-like ATPase domain"/>
    <property type="match status" value="1"/>
</dbReference>
<dbReference type="InterPro" id="IPR000835">
    <property type="entry name" value="HTH_MarR-typ"/>
</dbReference>